<organism evidence="10 11">
    <name type="scientific">Paramormyrops kingsleyae</name>
    <dbReference type="NCBI Taxonomy" id="1676925"/>
    <lineage>
        <taxon>Eukaryota</taxon>
        <taxon>Metazoa</taxon>
        <taxon>Chordata</taxon>
        <taxon>Craniata</taxon>
        <taxon>Vertebrata</taxon>
        <taxon>Euteleostomi</taxon>
        <taxon>Actinopterygii</taxon>
        <taxon>Neopterygii</taxon>
        <taxon>Teleostei</taxon>
        <taxon>Osteoglossocephala</taxon>
        <taxon>Osteoglossomorpha</taxon>
        <taxon>Osteoglossiformes</taxon>
        <taxon>Mormyridae</taxon>
        <taxon>Paramormyrops</taxon>
    </lineage>
</organism>
<accession>A0A3B3QAJ9</accession>
<evidence type="ECO:0000256" key="3">
    <source>
        <dbReference type="ARBA" id="ARBA00022525"/>
    </source>
</evidence>
<keyword evidence="6" id="KW-0027">Amidation</keyword>
<evidence type="ECO:0000256" key="9">
    <source>
        <dbReference type="SAM" id="SignalP"/>
    </source>
</evidence>
<evidence type="ECO:0000256" key="8">
    <source>
        <dbReference type="ARBA" id="ARBA00045164"/>
    </source>
</evidence>
<reference evidence="10" key="1">
    <citation type="submission" date="2025-08" db="UniProtKB">
        <authorList>
            <consortium name="Ensembl"/>
        </authorList>
    </citation>
    <scope>IDENTIFICATION</scope>
</reference>
<sequence length="126" mass="14655">MRSSLLLAVLSIMMSFPSCQSSCEEQEIGEPHRSELEKGRGLSNIPRELLKRYSDIDYDSFVGLMGRRSSGEHVLFLQAQTTHRDMHDVFVGLMGRRSSQMDESRPWRQEYPVRRVGIFFNKCKLR</sequence>
<evidence type="ECO:0000256" key="2">
    <source>
        <dbReference type="ARBA" id="ARBA00007518"/>
    </source>
</evidence>
<evidence type="ECO:0000313" key="11">
    <source>
        <dbReference type="Proteomes" id="UP000261540"/>
    </source>
</evidence>
<dbReference type="STRING" id="1676925.ENSPKIP00000002431"/>
<dbReference type="InterPro" id="IPR003635">
    <property type="entry name" value="Neurokinin-B/TAC3"/>
</dbReference>
<evidence type="ECO:0000313" key="10">
    <source>
        <dbReference type="Ensembl" id="ENSPKIP00000002431.1"/>
    </source>
</evidence>
<comment type="similarity">
    <text evidence="2">Belongs to the tachykinin family.</text>
</comment>
<evidence type="ECO:0000256" key="7">
    <source>
        <dbReference type="ARBA" id="ARBA00023320"/>
    </source>
</evidence>
<dbReference type="PANTHER" id="PTHR15536:SF1">
    <property type="entry name" value="TACHYKININ-3"/>
    <property type="match status" value="1"/>
</dbReference>
<feature type="chain" id="PRO_5017357952" evidence="9">
    <location>
        <begin position="22"/>
        <end position="126"/>
    </location>
</feature>
<dbReference type="GO" id="GO:0007217">
    <property type="term" value="P:tachykinin receptor signaling pathway"/>
    <property type="evidence" value="ECO:0007669"/>
    <property type="project" value="InterPro"/>
</dbReference>
<dbReference type="GO" id="GO:1990000">
    <property type="term" value="P:amyloid fibril formation"/>
    <property type="evidence" value="ECO:0007669"/>
    <property type="project" value="Ensembl"/>
</dbReference>
<dbReference type="PANTHER" id="PTHR15536">
    <property type="entry name" value="TACHYKININ-3"/>
    <property type="match status" value="1"/>
</dbReference>
<keyword evidence="3" id="KW-0964">Secreted</keyword>
<evidence type="ECO:0000256" key="1">
    <source>
        <dbReference type="ARBA" id="ARBA00004613"/>
    </source>
</evidence>
<comment type="subcellular location">
    <subcellularLocation>
        <location evidence="1">Secreted</location>
    </subcellularLocation>
</comment>
<dbReference type="InterPro" id="IPR013055">
    <property type="entry name" value="Tachy_Neuro_lke_CS"/>
</dbReference>
<dbReference type="Ensembl" id="ENSPKIT00000026375.1">
    <property type="protein sequence ID" value="ENSPKIP00000002431.1"/>
    <property type="gene ID" value="ENSPKIG00000020318.1"/>
</dbReference>
<evidence type="ECO:0000256" key="6">
    <source>
        <dbReference type="ARBA" id="ARBA00022815"/>
    </source>
</evidence>
<proteinExistence type="inferred from homology"/>
<dbReference type="GO" id="GO:0005576">
    <property type="term" value="C:extracellular region"/>
    <property type="evidence" value="ECO:0007669"/>
    <property type="project" value="UniProtKB-SubCell"/>
</dbReference>
<dbReference type="PROSITE" id="PS00267">
    <property type="entry name" value="TACHYKININ"/>
    <property type="match status" value="1"/>
</dbReference>
<evidence type="ECO:0000256" key="5">
    <source>
        <dbReference type="ARBA" id="ARBA00022729"/>
    </source>
</evidence>
<dbReference type="Proteomes" id="UP000261540">
    <property type="component" value="Unplaced"/>
</dbReference>
<keyword evidence="4" id="KW-0165">Cleavage on pair of basic residues</keyword>
<keyword evidence="5 9" id="KW-0732">Signal</keyword>
<dbReference type="AlphaFoldDB" id="A0A3B3QAJ9"/>
<keyword evidence="11" id="KW-1185">Reference proteome</keyword>
<dbReference type="GeneTree" id="ENSGT00390000000335"/>
<name>A0A3B3QAJ9_9TELE</name>
<comment type="function">
    <text evidence="8">Tachykinins are active peptides which excite neurons, evoke behavioral responses, are potent vasodilators and secretagogues, and contract (directly or indirectly) many smooth muscles. Is a critical central regulator of gonadal function.</text>
</comment>
<evidence type="ECO:0000256" key="4">
    <source>
        <dbReference type="ARBA" id="ARBA00022685"/>
    </source>
</evidence>
<dbReference type="GO" id="GO:0045777">
    <property type="term" value="P:positive regulation of blood pressure"/>
    <property type="evidence" value="ECO:0007669"/>
    <property type="project" value="TreeGrafter"/>
</dbReference>
<protein>
    <submittedName>
        <fullName evidence="10">Tachykinin precursor 3a</fullName>
    </submittedName>
</protein>
<dbReference type="GO" id="GO:0007218">
    <property type="term" value="P:neuropeptide signaling pathway"/>
    <property type="evidence" value="ECO:0007669"/>
    <property type="project" value="UniProtKB-KW"/>
</dbReference>
<reference evidence="10" key="2">
    <citation type="submission" date="2025-09" db="UniProtKB">
        <authorList>
            <consortium name="Ensembl"/>
        </authorList>
    </citation>
    <scope>IDENTIFICATION</scope>
</reference>
<feature type="signal peptide" evidence="9">
    <location>
        <begin position="1"/>
        <end position="21"/>
    </location>
</feature>
<keyword evidence="7" id="KW-0527">Neuropeptide</keyword>